<dbReference type="EMBL" id="GIBP01003196">
    <property type="protein sequence ID" value="NDV32165.1"/>
    <property type="molecule type" value="Transcribed_RNA"/>
</dbReference>
<dbReference type="PANTHER" id="PTHR21443">
    <property type="entry name" value="CONSERVED OLIGOMERIC GOLGI COMPLEX COMPONENT 7"/>
    <property type="match status" value="1"/>
</dbReference>
<evidence type="ECO:0000256" key="5">
    <source>
        <dbReference type="ARBA" id="ARBA00022927"/>
    </source>
</evidence>
<evidence type="ECO:0000256" key="8">
    <source>
        <dbReference type="ARBA" id="ARBA00031345"/>
    </source>
</evidence>
<dbReference type="InterPro" id="IPR019335">
    <property type="entry name" value="COG7"/>
</dbReference>
<dbReference type="GO" id="GO:0006886">
    <property type="term" value="P:intracellular protein transport"/>
    <property type="evidence" value="ECO:0007669"/>
    <property type="project" value="InterPro"/>
</dbReference>
<proteinExistence type="inferred from homology"/>
<keyword evidence="7" id="KW-0472">Membrane</keyword>
<name>A0A6B2L5D7_9EUKA</name>
<evidence type="ECO:0000313" key="9">
    <source>
        <dbReference type="EMBL" id="NDV32165.1"/>
    </source>
</evidence>
<dbReference type="GO" id="GO:0000139">
    <property type="term" value="C:Golgi membrane"/>
    <property type="evidence" value="ECO:0007669"/>
    <property type="project" value="UniProtKB-SubCell"/>
</dbReference>
<evidence type="ECO:0000256" key="3">
    <source>
        <dbReference type="ARBA" id="ARBA00020984"/>
    </source>
</evidence>
<protein>
    <recommendedName>
        <fullName evidence="3">Conserved oligomeric Golgi complex subunit 7</fullName>
    </recommendedName>
    <alternativeName>
        <fullName evidence="8">Component of oligomeric Golgi complex 7</fullName>
    </alternativeName>
</protein>
<dbReference type="GO" id="GO:0006890">
    <property type="term" value="P:retrograde vesicle-mediated transport, Golgi to endoplasmic reticulum"/>
    <property type="evidence" value="ECO:0007669"/>
    <property type="project" value="TreeGrafter"/>
</dbReference>
<dbReference type="GO" id="GO:0007030">
    <property type="term" value="P:Golgi organization"/>
    <property type="evidence" value="ECO:0007669"/>
    <property type="project" value="TreeGrafter"/>
</dbReference>
<dbReference type="Pfam" id="PF10191">
    <property type="entry name" value="COG7"/>
    <property type="match status" value="1"/>
</dbReference>
<comment type="subcellular location">
    <subcellularLocation>
        <location evidence="1">Golgi apparatus membrane</location>
        <topology evidence="1">Peripheral membrane protein</topology>
    </subcellularLocation>
</comment>
<keyword evidence="4" id="KW-0813">Transport</keyword>
<dbReference type="AlphaFoldDB" id="A0A6B2L5D7"/>
<reference evidence="9" key="1">
    <citation type="journal article" date="2020" name="J. Eukaryot. Microbiol.">
        <title>De novo Sequencing, Assembly and Annotation of the Transcriptome for the Free-Living Testate Amoeba Arcella intermedia.</title>
        <authorList>
            <person name="Ribeiro G.M."/>
            <person name="Porfirio-Sousa A.L."/>
            <person name="Maurer-Alcala X.X."/>
            <person name="Katz L.A."/>
            <person name="Lahr D.J.G."/>
        </authorList>
    </citation>
    <scope>NUCLEOTIDE SEQUENCE</scope>
</reference>
<evidence type="ECO:0000256" key="2">
    <source>
        <dbReference type="ARBA" id="ARBA00005831"/>
    </source>
</evidence>
<evidence type="ECO:0000256" key="7">
    <source>
        <dbReference type="ARBA" id="ARBA00023136"/>
    </source>
</evidence>
<dbReference type="GO" id="GO:0017119">
    <property type="term" value="C:Golgi transport complex"/>
    <property type="evidence" value="ECO:0007669"/>
    <property type="project" value="InterPro"/>
</dbReference>
<evidence type="ECO:0000256" key="1">
    <source>
        <dbReference type="ARBA" id="ARBA00004395"/>
    </source>
</evidence>
<organism evidence="9">
    <name type="scientific">Arcella intermedia</name>
    <dbReference type="NCBI Taxonomy" id="1963864"/>
    <lineage>
        <taxon>Eukaryota</taxon>
        <taxon>Amoebozoa</taxon>
        <taxon>Tubulinea</taxon>
        <taxon>Elardia</taxon>
        <taxon>Arcellinida</taxon>
        <taxon>Sphaerothecina</taxon>
        <taxon>Arcellidae</taxon>
        <taxon>Arcella</taxon>
    </lineage>
</organism>
<evidence type="ECO:0000256" key="6">
    <source>
        <dbReference type="ARBA" id="ARBA00023034"/>
    </source>
</evidence>
<evidence type="ECO:0000256" key="4">
    <source>
        <dbReference type="ARBA" id="ARBA00022448"/>
    </source>
</evidence>
<comment type="similarity">
    <text evidence="2">Belongs to the COG7 family.</text>
</comment>
<keyword evidence="6" id="KW-0333">Golgi apparatus</keyword>
<accession>A0A6B2L5D7</accession>
<sequence length="400" mass="45696">MQQELEDIKPVLGDFMDTTSNIVNSIPKLFLLCDKSVDRCIVFTDGTEMQDLMELIRGIFKNYLSLLNETLKHLRGIANLEIVPLNKTDDQFHDWGESYFQGALKFLEIINSIISRLENFDQQLKIKFLNCRHIFTSGLKEIRSLKDVNSFHLTTLEKAQALFSYFHKLDDVAYTILSGTHDEYTSLLSNAQLFVFDSMFFYIKQKLHPIPTMKEWVYEIKTQIPEFSFSPQVYVKLVVEHLLVMRQLLEPYDSNEAMYLDSSSSVHFVTTKSAVPEQEEEMDIGEVSVPLAQKEAVEEANDSEGFASQWIVAIARATMALYSEKIFQIDSLSSYGAFQLSVDINHLLHVLEVFGVKADPTLGQMATLLKIQTKDEYSKLPPNILTSVIGRKRGWGDGTK</sequence>
<keyword evidence="5" id="KW-0653">Protein transport</keyword>
<dbReference type="PANTHER" id="PTHR21443:SF0">
    <property type="entry name" value="CONSERVED OLIGOMERIC GOLGI COMPLEX SUBUNIT 7"/>
    <property type="match status" value="1"/>
</dbReference>